<evidence type="ECO:0000313" key="2">
    <source>
        <dbReference type="EMBL" id="AWB49236.1"/>
    </source>
</evidence>
<reference evidence="2 3" key="1">
    <citation type="submission" date="2018-04" db="EMBL/GenBank/DDBJ databases">
        <title>Genome sequencing of Gemmobacter.</title>
        <authorList>
            <person name="Yi H."/>
            <person name="Baek M.-G."/>
        </authorList>
    </citation>
    <scope>NUCLEOTIDE SEQUENCE [LARGE SCALE GENOMIC DNA]</scope>
    <source>
        <strain evidence="2 3">HYN0069</strain>
    </source>
</reference>
<keyword evidence="3" id="KW-1185">Reference proteome</keyword>
<keyword evidence="1" id="KW-0812">Transmembrane</keyword>
<accession>A0A2S0UN53</accession>
<evidence type="ECO:0000313" key="3">
    <source>
        <dbReference type="Proteomes" id="UP000244496"/>
    </source>
</evidence>
<keyword evidence="1" id="KW-1133">Transmembrane helix</keyword>
<proteinExistence type="predicted"/>
<dbReference type="RefSeq" id="WP_108436053.1">
    <property type="nucleotide sequence ID" value="NZ_CP028918.1"/>
</dbReference>
<feature type="transmembrane region" description="Helical" evidence="1">
    <location>
        <begin position="41"/>
        <end position="58"/>
    </location>
</feature>
<dbReference type="Proteomes" id="UP000244496">
    <property type="component" value="Chromosome"/>
</dbReference>
<keyword evidence="1" id="KW-0472">Membrane</keyword>
<evidence type="ECO:0000256" key="1">
    <source>
        <dbReference type="SAM" id="Phobius"/>
    </source>
</evidence>
<dbReference type="KEGG" id="geh:HYN69_12620"/>
<feature type="transmembrane region" description="Helical" evidence="1">
    <location>
        <begin position="16"/>
        <end position="35"/>
    </location>
</feature>
<protein>
    <recommendedName>
        <fullName evidence="4">DUF3329 domain-containing protein</fullName>
    </recommendedName>
</protein>
<dbReference type="AlphaFoldDB" id="A0A2S0UN53"/>
<organism evidence="2 3">
    <name type="scientific">Paragemmobacter aquarius</name>
    <dbReference type="NCBI Taxonomy" id="2169400"/>
    <lineage>
        <taxon>Bacteria</taxon>
        <taxon>Pseudomonadati</taxon>
        <taxon>Pseudomonadota</taxon>
        <taxon>Alphaproteobacteria</taxon>
        <taxon>Rhodobacterales</taxon>
        <taxon>Paracoccaceae</taxon>
        <taxon>Paragemmobacter</taxon>
    </lineage>
</organism>
<evidence type="ECO:0008006" key="4">
    <source>
        <dbReference type="Google" id="ProtNLM"/>
    </source>
</evidence>
<dbReference type="OrthoDB" id="7362327at2"/>
<name>A0A2S0UN53_9RHOB</name>
<dbReference type="EMBL" id="CP028918">
    <property type="protein sequence ID" value="AWB49236.1"/>
    <property type="molecule type" value="Genomic_DNA"/>
</dbReference>
<sequence length="62" mass="7080">MTKQFLDANHPMFRKAWVRWTTTLFPLAWGALELYWGNPGWAAIFGGAGAYAGYILLYKKPD</sequence>
<gene>
    <name evidence="2" type="ORF">HYN69_12620</name>
</gene>